<evidence type="ECO:0000256" key="3">
    <source>
        <dbReference type="ARBA" id="ARBA00022448"/>
    </source>
</evidence>
<dbReference type="Proteomes" id="UP000816034">
    <property type="component" value="Unassembled WGS sequence"/>
</dbReference>
<keyword evidence="5 7" id="KW-1133">Transmembrane helix</keyword>
<keyword evidence="4 7" id="KW-0812">Transmembrane</keyword>
<dbReference type="PANTHER" id="PTHR31326:SF1">
    <property type="entry name" value="PROTEIN CLT2, CHLOROPLASTIC"/>
    <property type="match status" value="1"/>
</dbReference>
<feature type="transmembrane region" description="Helical" evidence="7">
    <location>
        <begin position="164"/>
        <end position="185"/>
    </location>
</feature>
<feature type="transmembrane region" description="Helical" evidence="7">
    <location>
        <begin position="218"/>
        <end position="238"/>
    </location>
</feature>
<keyword evidence="9" id="KW-1185">Reference proteome</keyword>
<organism evidence="8 9">
    <name type="scientific">Naegleria lovaniensis</name>
    <name type="common">Amoeba</name>
    <dbReference type="NCBI Taxonomy" id="51637"/>
    <lineage>
        <taxon>Eukaryota</taxon>
        <taxon>Discoba</taxon>
        <taxon>Heterolobosea</taxon>
        <taxon>Tetramitia</taxon>
        <taxon>Eutetramitia</taxon>
        <taxon>Vahlkampfiidae</taxon>
        <taxon>Naegleria</taxon>
    </lineage>
</organism>
<dbReference type="RefSeq" id="XP_044542505.1">
    <property type="nucleotide sequence ID" value="XM_044687936.1"/>
</dbReference>
<dbReference type="GeneID" id="68104651"/>
<comment type="caution">
    <text evidence="8">The sequence shown here is derived from an EMBL/GenBank/DDBJ whole genome shotgun (WGS) entry which is preliminary data.</text>
</comment>
<feature type="transmembrane region" description="Helical" evidence="7">
    <location>
        <begin position="373"/>
        <end position="395"/>
    </location>
</feature>
<evidence type="ECO:0000256" key="5">
    <source>
        <dbReference type="ARBA" id="ARBA00022989"/>
    </source>
</evidence>
<evidence type="ECO:0000256" key="4">
    <source>
        <dbReference type="ARBA" id="ARBA00022692"/>
    </source>
</evidence>
<dbReference type="PANTHER" id="PTHR31326">
    <property type="entry name" value="PROTEIN CLT2, CHLOROPLASTIC"/>
    <property type="match status" value="1"/>
</dbReference>
<evidence type="ECO:0000256" key="1">
    <source>
        <dbReference type="ARBA" id="ARBA00004141"/>
    </source>
</evidence>
<comment type="similarity">
    <text evidence="2">Belongs to the CRT-like transporter family.</text>
</comment>
<comment type="subcellular location">
    <subcellularLocation>
        <location evidence="1">Membrane</location>
        <topology evidence="1">Multi-pass membrane protein</topology>
    </subcellularLocation>
</comment>
<sequence>MPNVMHKLLKFFKPNNDESAHHLVHSNTYSIQEEDPILKRKQSPEMDVANDTTIPFDGHEHGQETTKKSLFEKELKFTLFSRNYSIRLALIITLVSTVVMVLTRSVDFVLIVRISTQMQNYSVFLSSVLLPILFCVLLWPIVWFKMFVTKSITKEMRTFPLYKFAILGLLSCISNLISVVPSAYIDGDLNVALNQAVIINNVLLSFLFLSIRYNILHLGGILLVAIGIGLDLLPTFLLSSSPGKSISSQLFWALLIFLSTVVSAASNVYTEKCLRDVDMDVWYMQTWTMVFNLIFGLFTIPIAFIPFPPPYSALNISQFGEYLGNGFKCFAGMNSAKGDACEMVWAVILVFMCFNLAFNISMLFVFKYGSSTLAVISAALRLVLSTIGFMIPILAGPATSSHLTAMDLEALAILVLGVIMYSVTKEKRLEKDPIHEKLKKFVGEPVKRHWEELKEKIKQLICVRR</sequence>
<dbReference type="GO" id="GO:0016020">
    <property type="term" value="C:membrane"/>
    <property type="evidence" value="ECO:0007669"/>
    <property type="project" value="UniProtKB-SubCell"/>
</dbReference>
<feature type="transmembrane region" description="Helical" evidence="7">
    <location>
        <begin position="281"/>
        <end position="305"/>
    </location>
</feature>
<gene>
    <name evidence="8" type="ORF">C9374_012197</name>
</gene>
<feature type="transmembrane region" description="Helical" evidence="7">
    <location>
        <begin position="343"/>
        <end position="366"/>
    </location>
</feature>
<keyword evidence="3" id="KW-0813">Transport</keyword>
<feature type="transmembrane region" description="Helical" evidence="7">
    <location>
        <begin position="84"/>
        <end position="103"/>
    </location>
</feature>
<reference evidence="8 9" key="1">
    <citation type="journal article" date="2018" name="BMC Genomics">
        <title>The genome of Naegleria lovaniensis, the basis for a comparative approach to unravel pathogenicity factors of the human pathogenic amoeba N. fowleri.</title>
        <authorList>
            <person name="Liechti N."/>
            <person name="Schurch N."/>
            <person name="Bruggmann R."/>
            <person name="Wittwer M."/>
        </authorList>
    </citation>
    <scope>NUCLEOTIDE SEQUENCE [LARGE SCALE GENOMIC DNA]</scope>
    <source>
        <strain evidence="8 9">ATCC 30569</strain>
    </source>
</reference>
<feature type="transmembrane region" description="Helical" evidence="7">
    <location>
        <begin position="250"/>
        <end position="269"/>
    </location>
</feature>
<name>A0AA88GBB6_NAELO</name>
<evidence type="ECO:0000256" key="6">
    <source>
        <dbReference type="ARBA" id="ARBA00023136"/>
    </source>
</evidence>
<dbReference type="EMBL" id="PYSW02000056">
    <property type="protein sequence ID" value="KAG2373331.1"/>
    <property type="molecule type" value="Genomic_DNA"/>
</dbReference>
<evidence type="ECO:0000313" key="8">
    <source>
        <dbReference type="EMBL" id="KAG2373331.1"/>
    </source>
</evidence>
<dbReference type="AlphaFoldDB" id="A0AA88GBB6"/>
<feature type="transmembrane region" description="Helical" evidence="7">
    <location>
        <begin position="123"/>
        <end position="144"/>
    </location>
</feature>
<dbReference type="InterPro" id="IPR013936">
    <property type="entry name" value="CRT-like"/>
</dbReference>
<feature type="transmembrane region" description="Helical" evidence="7">
    <location>
        <begin position="191"/>
        <end position="211"/>
    </location>
</feature>
<evidence type="ECO:0000256" key="7">
    <source>
        <dbReference type="SAM" id="Phobius"/>
    </source>
</evidence>
<feature type="transmembrane region" description="Helical" evidence="7">
    <location>
        <begin position="401"/>
        <end position="423"/>
    </location>
</feature>
<evidence type="ECO:0000313" key="9">
    <source>
        <dbReference type="Proteomes" id="UP000816034"/>
    </source>
</evidence>
<keyword evidence="6 7" id="KW-0472">Membrane</keyword>
<proteinExistence type="inferred from homology"/>
<accession>A0AA88GBB6</accession>
<protein>
    <submittedName>
        <fullName evidence="8">Uncharacterized protein</fullName>
    </submittedName>
</protein>
<evidence type="ECO:0000256" key="2">
    <source>
        <dbReference type="ARBA" id="ARBA00006690"/>
    </source>
</evidence>
<dbReference type="Pfam" id="PF08627">
    <property type="entry name" value="CRT-like"/>
    <property type="match status" value="1"/>
</dbReference>